<dbReference type="PANTHER" id="PTHR24412:SF466">
    <property type="entry name" value="RING CANAL KELCH PROTEIN"/>
    <property type="match status" value="1"/>
</dbReference>
<dbReference type="InterPro" id="IPR000210">
    <property type="entry name" value="BTB/POZ_dom"/>
</dbReference>
<sequence>MAEMDVDQDDRPQCERRISFMSSGANTVTTSTTLAPLSLATSPCQFFTQQHVYPPTPVSSSCFYQSSVICSQAFSRLDEMRKDSLLCDVVLRVDQQDLPAHKCVLAATSPYFRAMFTGNLSESRQSIVQLQQLDSAAVESLIQFSYSGNLEINEQNVLLLIMASGLLQLPEVQDACCQYLAKHLHPCNCLGIVHFAEHHDCSELYQEACSYAWQNFSMVVKSDEFLNLTHSQVISLIGSNELGVSSEEDVFEAVCSWVRRDRERSFYSF</sequence>
<dbReference type="InterPro" id="IPR011705">
    <property type="entry name" value="BACK"/>
</dbReference>
<proteinExistence type="predicted"/>
<evidence type="ECO:0000313" key="5">
    <source>
        <dbReference type="Proteomes" id="UP001165289"/>
    </source>
</evidence>
<keyword evidence="1" id="KW-0880">Kelch repeat</keyword>
<dbReference type="Pfam" id="PF07707">
    <property type="entry name" value="BACK"/>
    <property type="match status" value="1"/>
</dbReference>
<evidence type="ECO:0000313" key="4">
    <source>
        <dbReference type="EMBL" id="KAI6656850.1"/>
    </source>
</evidence>
<dbReference type="SMART" id="SM00225">
    <property type="entry name" value="BTB"/>
    <property type="match status" value="1"/>
</dbReference>
<dbReference type="FunFam" id="1.25.40.420:FF:000001">
    <property type="entry name" value="Kelch-like family member 12"/>
    <property type="match status" value="1"/>
</dbReference>
<dbReference type="EMBL" id="JAKMXF010000133">
    <property type="protein sequence ID" value="KAI6656850.1"/>
    <property type="molecule type" value="Genomic_DNA"/>
</dbReference>
<name>A0AAV7K792_9METZ</name>
<dbReference type="AlphaFoldDB" id="A0AAV7K792"/>
<evidence type="ECO:0000256" key="2">
    <source>
        <dbReference type="ARBA" id="ARBA00022737"/>
    </source>
</evidence>
<dbReference type="PROSITE" id="PS50097">
    <property type="entry name" value="BTB"/>
    <property type="match status" value="1"/>
</dbReference>
<dbReference type="Gene3D" id="1.25.40.420">
    <property type="match status" value="1"/>
</dbReference>
<dbReference type="SMART" id="SM00875">
    <property type="entry name" value="BACK"/>
    <property type="match status" value="1"/>
</dbReference>
<dbReference type="Gene3D" id="3.30.710.10">
    <property type="entry name" value="Potassium Channel Kv1.1, Chain A"/>
    <property type="match status" value="1"/>
</dbReference>
<gene>
    <name evidence="4" type="ORF">LOD99_16153</name>
</gene>
<protein>
    <submittedName>
        <fullName evidence="4">Kelch-like protein 3</fullName>
    </submittedName>
</protein>
<evidence type="ECO:0000256" key="1">
    <source>
        <dbReference type="ARBA" id="ARBA00022441"/>
    </source>
</evidence>
<dbReference type="PANTHER" id="PTHR24412">
    <property type="entry name" value="KELCH PROTEIN"/>
    <property type="match status" value="1"/>
</dbReference>
<feature type="domain" description="BTB" evidence="3">
    <location>
        <begin position="87"/>
        <end position="154"/>
    </location>
</feature>
<dbReference type="Pfam" id="PF00651">
    <property type="entry name" value="BTB"/>
    <property type="match status" value="1"/>
</dbReference>
<dbReference type="FunFam" id="3.30.710.10:FF:000001">
    <property type="entry name" value="Kelch-like family member 20"/>
    <property type="match status" value="1"/>
</dbReference>
<keyword evidence="2" id="KW-0677">Repeat</keyword>
<reference evidence="4 5" key="1">
    <citation type="journal article" date="2023" name="BMC Biol.">
        <title>The compact genome of the sponge Oopsacas minuta (Hexactinellida) is lacking key metazoan core genes.</title>
        <authorList>
            <person name="Santini S."/>
            <person name="Schenkelaars Q."/>
            <person name="Jourda C."/>
            <person name="Duchesne M."/>
            <person name="Belahbib H."/>
            <person name="Rocher C."/>
            <person name="Selva M."/>
            <person name="Riesgo A."/>
            <person name="Vervoort M."/>
            <person name="Leys S.P."/>
            <person name="Kodjabachian L."/>
            <person name="Le Bivic A."/>
            <person name="Borchiellini C."/>
            <person name="Claverie J.M."/>
            <person name="Renard E."/>
        </authorList>
    </citation>
    <scope>NUCLEOTIDE SEQUENCE [LARGE SCALE GENOMIC DNA]</scope>
    <source>
        <strain evidence="4">SPO-2</strain>
    </source>
</reference>
<dbReference type="Proteomes" id="UP001165289">
    <property type="component" value="Unassembled WGS sequence"/>
</dbReference>
<keyword evidence="5" id="KW-1185">Reference proteome</keyword>
<organism evidence="4 5">
    <name type="scientific">Oopsacas minuta</name>
    <dbReference type="NCBI Taxonomy" id="111878"/>
    <lineage>
        <taxon>Eukaryota</taxon>
        <taxon>Metazoa</taxon>
        <taxon>Porifera</taxon>
        <taxon>Hexactinellida</taxon>
        <taxon>Hexasterophora</taxon>
        <taxon>Lyssacinosida</taxon>
        <taxon>Leucopsacidae</taxon>
        <taxon>Oopsacas</taxon>
    </lineage>
</organism>
<dbReference type="InterPro" id="IPR011333">
    <property type="entry name" value="SKP1/BTB/POZ_sf"/>
</dbReference>
<dbReference type="SUPFAM" id="SSF54695">
    <property type="entry name" value="POZ domain"/>
    <property type="match status" value="1"/>
</dbReference>
<comment type="caution">
    <text evidence="4">The sequence shown here is derived from an EMBL/GenBank/DDBJ whole genome shotgun (WGS) entry which is preliminary data.</text>
</comment>
<accession>A0AAV7K792</accession>
<evidence type="ECO:0000259" key="3">
    <source>
        <dbReference type="PROSITE" id="PS50097"/>
    </source>
</evidence>